<evidence type="ECO:0000259" key="1">
    <source>
        <dbReference type="Pfam" id="PF12706"/>
    </source>
</evidence>
<dbReference type="Gene3D" id="3.60.15.10">
    <property type="entry name" value="Ribonuclease Z/Hydroxyacylglutathione hydrolase-like"/>
    <property type="match status" value="1"/>
</dbReference>
<dbReference type="InterPro" id="IPR036866">
    <property type="entry name" value="RibonucZ/Hydroxyglut_hydro"/>
</dbReference>
<dbReference type="PANTHER" id="PTHR46018">
    <property type="entry name" value="ZINC PHOSPHODIESTERASE ELAC PROTEIN 1"/>
    <property type="match status" value="1"/>
</dbReference>
<gene>
    <name evidence="2" type="primary">rnz</name>
    <name evidence="2" type="ORF">DAETH_25150</name>
</gene>
<evidence type="ECO:0000313" key="2">
    <source>
        <dbReference type="EMBL" id="BDP42546.1"/>
    </source>
</evidence>
<dbReference type="Proteomes" id="UP001064971">
    <property type="component" value="Chromosome"/>
</dbReference>
<accession>A0ABN6RJV1</accession>
<proteinExistence type="predicted"/>
<dbReference type="EMBL" id="AP026560">
    <property type="protein sequence ID" value="BDP42546.1"/>
    <property type="molecule type" value="Genomic_DNA"/>
</dbReference>
<dbReference type="RefSeq" id="WP_264775238.1">
    <property type="nucleotide sequence ID" value="NZ_AP026560.1"/>
</dbReference>
<dbReference type="Pfam" id="PF12706">
    <property type="entry name" value="Lactamase_B_2"/>
    <property type="match status" value="1"/>
</dbReference>
<name>A0ABN6RJV1_9DEIO</name>
<evidence type="ECO:0000313" key="3">
    <source>
        <dbReference type="Proteomes" id="UP001064971"/>
    </source>
</evidence>
<dbReference type="SUPFAM" id="SSF56281">
    <property type="entry name" value="Metallo-hydrolase/oxidoreductase"/>
    <property type="match status" value="1"/>
</dbReference>
<organism evidence="2 3">
    <name type="scientific">Deinococcus aetherius</name>
    <dbReference type="NCBI Taxonomy" id="200252"/>
    <lineage>
        <taxon>Bacteria</taxon>
        <taxon>Thermotogati</taxon>
        <taxon>Deinococcota</taxon>
        <taxon>Deinococci</taxon>
        <taxon>Deinococcales</taxon>
        <taxon>Deinococcaceae</taxon>
        <taxon>Deinococcus</taxon>
    </lineage>
</organism>
<protein>
    <submittedName>
        <fullName evidence="2">Ribonuclease Z</fullName>
    </submittedName>
</protein>
<keyword evidence="3" id="KW-1185">Reference proteome</keyword>
<sequence>MLRAQVLGSPAEDNALWVTADTGQGQTRLLLDCGARTLDALPLAEVRAVDHVLFSHLHMDHVAGFDDLFRAVFDRPGRQNHVWGPPGTARILAHRFRGYWWNHAPELSGTWHVHDVDGREVRSFRFELHEAFEVAHEEDTRPVGGPLFTTPEVSVEAVPLRHQGVCLGYVVREPERVSVDASQLAALGLKGGPWLAALKAGATGTLDVGGTAYDADDLRARLLRRESGDSLAYLTDFRLDADEQARLAPLLTGVETLYAEAQYLPEDTDLARRNDHTTAAQVAALARAAGVGDLCLLHLSRRYRAQRWPEFLSAARAVFPRTHFPAGWPGGETG</sequence>
<dbReference type="NCBIfam" id="NF002558">
    <property type="entry name" value="PRK02126.1"/>
    <property type="match status" value="1"/>
</dbReference>
<dbReference type="PANTHER" id="PTHR46018:SF2">
    <property type="entry name" value="ZINC PHOSPHODIESTERASE ELAC PROTEIN 1"/>
    <property type="match status" value="1"/>
</dbReference>
<reference evidence="2" key="1">
    <citation type="submission" date="2022-07" db="EMBL/GenBank/DDBJ databases">
        <title>Complete Genome Sequence of the Radioresistant Bacterium Deinococcus aetherius ST0316, Isolated from the Air Dust collected in Lower Stratosphere above Japan.</title>
        <authorList>
            <person name="Satoh K."/>
            <person name="Hagiwara K."/>
            <person name="Katsumata K."/>
            <person name="Kubo A."/>
            <person name="Yokobori S."/>
            <person name="Yamagishi A."/>
            <person name="Oono Y."/>
            <person name="Narumi I."/>
        </authorList>
    </citation>
    <scope>NUCLEOTIDE SEQUENCE</scope>
    <source>
        <strain evidence="2">ST0316</strain>
    </source>
</reference>
<dbReference type="InterPro" id="IPR001279">
    <property type="entry name" value="Metallo-B-lactamas"/>
</dbReference>
<feature type="domain" description="Metallo-beta-lactamase" evidence="1">
    <location>
        <begin position="27"/>
        <end position="175"/>
    </location>
</feature>